<comment type="similarity">
    <text evidence="1">Belongs to the SNW family.</text>
</comment>
<sequence>MKPVVLQEDYENGNDIRPLDFEHDFHTCCIEQLLTGNFLLLLAYCRKGLHKPLTIQEIDLKILVAILQVIGIWGSDMGTVVTSVSQKLKLHLLPVMHSPPRPVTMKDHQDWKIHPCISNRKNKVESLAEGSTDLRASISYKTITLKWVLKRFRSIDSPLCDVLGLITEIQRVLEAVGLCIFVKHVVAEAISLYWASIIYGLMVFEVTRSLLF</sequence>
<name>A0A2U1QLB4_ARTAN</name>
<evidence type="ECO:0000313" key="3">
    <source>
        <dbReference type="EMBL" id="PWA98783.1"/>
    </source>
</evidence>
<organism evidence="3 4">
    <name type="scientific">Artemisia annua</name>
    <name type="common">Sweet wormwood</name>
    <dbReference type="NCBI Taxonomy" id="35608"/>
    <lineage>
        <taxon>Eukaryota</taxon>
        <taxon>Viridiplantae</taxon>
        <taxon>Streptophyta</taxon>
        <taxon>Embryophyta</taxon>
        <taxon>Tracheophyta</taxon>
        <taxon>Spermatophyta</taxon>
        <taxon>Magnoliopsida</taxon>
        <taxon>eudicotyledons</taxon>
        <taxon>Gunneridae</taxon>
        <taxon>Pentapetalae</taxon>
        <taxon>asterids</taxon>
        <taxon>campanulids</taxon>
        <taxon>Asterales</taxon>
        <taxon>Asteraceae</taxon>
        <taxon>Asteroideae</taxon>
        <taxon>Anthemideae</taxon>
        <taxon>Artemisiinae</taxon>
        <taxon>Artemisia</taxon>
    </lineage>
</organism>
<feature type="domain" description="SKI-interacting protein SKIP SNW" evidence="2">
    <location>
        <begin position="93"/>
        <end position="123"/>
    </location>
</feature>
<dbReference type="Proteomes" id="UP000245207">
    <property type="component" value="Unassembled WGS sequence"/>
</dbReference>
<evidence type="ECO:0000256" key="1">
    <source>
        <dbReference type="ARBA" id="ARBA00010197"/>
    </source>
</evidence>
<keyword evidence="4" id="KW-1185">Reference proteome</keyword>
<evidence type="ECO:0000259" key="2">
    <source>
        <dbReference type="Pfam" id="PF02731"/>
    </source>
</evidence>
<dbReference type="InterPro" id="IPR017862">
    <property type="entry name" value="SKI-int_prot_SKIP"/>
</dbReference>
<dbReference type="STRING" id="35608.A0A2U1QLB4"/>
<protein>
    <submittedName>
        <fullName evidence="3">Chromatin protein family</fullName>
    </submittedName>
</protein>
<dbReference type="AlphaFoldDB" id="A0A2U1QLB4"/>
<dbReference type="PANTHER" id="PTHR12096">
    <property type="entry name" value="NUCLEAR PROTEIN SKIP-RELATED"/>
    <property type="match status" value="1"/>
</dbReference>
<dbReference type="GO" id="GO:0000398">
    <property type="term" value="P:mRNA splicing, via spliceosome"/>
    <property type="evidence" value="ECO:0007669"/>
    <property type="project" value="InterPro"/>
</dbReference>
<evidence type="ECO:0000313" key="4">
    <source>
        <dbReference type="Proteomes" id="UP000245207"/>
    </source>
</evidence>
<dbReference type="EMBL" id="PKPP01000049">
    <property type="protein sequence ID" value="PWA98783.1"/>
    <property type="molecule type" value="Genomic_DNA"/>
</dbReference>
<dbReference type="GO" id="GO:0005681">
    <property type="term" value="C:spliceosomal complex"/>
    <property type="evidence" value="ECO:0007669"/>
    <property type="project" value="InterPro"/>
</dbReference>
<accession>A0A2U1QLB4</accession>
<dbReference type="InterPro" id="IPR004015">
    <property type="entry name" value="SKI-int_prot_SKIP_SNW-dom"/>
</dbReference>
<dbReference type="Pfam" id="PF02731">
    <property type="entry name" value="SKIP_SNW"/>
    <property type="match status" value="1"/>
</dbReference>
<reference evidence="3 4" key="1">
    <citation type="journal article" date="2018" name="Mol. Plant">
        <title>The genome of Artemisia annua provides insight into the evolution of Asteraceae family and artemisinin biosynthesis.</title>
        <authorList>
            <person name="Shen Q."/>
            <person name="Zhang L."/>
            <person name="Liao Z."/>
            <person name="Wang S."/>
            <person name="Yan T."/>
            <person name="Shi P."/>
            <person name="Liu M."/>
            <person name="Fu X."/>
            <person name="Pan Q."/>
            <person name="Wang Y."/>
            <person name="Lv Z."/>
            <person name="Lu X."/>
            <person name="Zhang F."/>
            <person name="Jiang W."/>
            <person name="Ma Y."/>
            <person name="Chen M."/>
            <person name="Hao X."/>
            <person name="Li L."/>
            <person name="Tang Y."/>
            <person name="Lv G."/>
            <person name="Zhou Y."/>
            <person name="Sun X."/>
            <person name="Brodelius P.E."/>
            <person name="Rose J.K.C."/>
            <person name="Tang K."/>
        </authorList>
    </citation>
    <scope>NUCLEOTIDE SEQUENCE [LARGE SCALE GENOMIC DNA]</scope>
    <source>
        <strain evidence="4">cv. Huhao1</strain>
        <tissue evidence="3">Leaf</tissue>
    </source>
</reference>
<gene>
    <name evidence="3" type="ORF">CTI12_AA014670</name>
</gene>
<comment type="caution">
    <text evidence="3">The sequence shown here is derived from an EMBL/GenBank/DDBJ whole genome shotgun (WGS) entry which is preliminary data.</text>
</comment>
<proteinExistence type="inferred from homology"/>